<reference evidence="6" key="2">
    <citation type="submission" date="2014-07" db="EMBL/GenBank/DDBJ databases">
        <authorList>
            <person name="Hull J."/>
        </authorList>
    </citation>
    <scope>NUCLEOTIDE SEQUENCE</scope>
</reference>
<dbReference type="EMBL" id="GBHO01027807">
    <property type="protein sequence ID" value="JAG15797.1"/>
    <property type="molecule type" value="Transcribed_RNA"/>
</dbReference>
<protein>
    <submittedName>
        <fullName evidence="6">Serine/threonine-protein phosphatase 5</fullName>
    </submittedName>
</protein>
<dbReference type="SMART" id="SM00156">
    <property type="entry name" value="PP2Ac"/>
    <property type="match status" value="1"/>
</dbReference>
<feature type="compositionally biased region" description="Basic residues" evidence="4">
    <location>
        <begin position="423"/>
        <end position="432"/>
    </location>
</feature>
<evidence type="ECO:0000259" key="5">
    <source>
        <dbReference type="SMART" id="SM00156"/>
    </source>
</evidence>
<organism evidence="6">
    <name type="scientific">Lygus hesperus</name>
    <name type="common">Western plant bug</name>
    <dbReference type="NCBI Taxonomy" id="30085"/>
    <lineage>
        <taxon>Eukaryota</taxon>
        <taxon>Metazoa</taxon>
        <taxon>Ecdysozoa</taxon>
        <taxon>Arthropoda</taxon>
        <taxon>Hexapoda</taxon>
        <taxon>Insecta</taxon>
        <taxon>Pterygota</taxon>
        <taxon>Neoptera</taxon>
        <taxon>Paraneoptera</taxon>
        <taxon>Hemiptera</taxon>
        <taxon>Heteroptera</taxon>
        <taxon>Panheteroptera</taxon>
        <taxon>Cimicomorpha</taxon>
        <taxon>Miridae</taxon>
        <taxon>Mirini</taxon>
        <taxon>Lygus</taxon>
    </lineage>
</organism>
<comment type="cofactor">
    <cofactor evidence="1">
        <name>Mn(2+)</name>
        <dbReference type="ChEBI" id="CHEBI:29035"/>
    </cofactor>
</comment>
<keyword evidence="3" id="KW-0464">Manganese</keyword>
<evidence type="ECO:0000256" key="3">
    <source>
        <dbReference type="ARBA" id="ARBA00023211"/>
    </source>
</evidence>
<dbReference type="GO" id="GO:0046872">
    <property type="term" value="F:metal ion binding"/>
    <property type="evidence" value="ECO:0007669"/>
    <property type="project" value="UniProtKB-KW"/>
</dbReference>
<feature type="compositionally biased region" description="Low complexity" evidence="4">
    <location>
        <begin position="389"/>
        <end position="409"/>
    </location>
</feature>
<name>A0A0A9X4Z1_LYGHE</name>
<dbReference type="Gene3D" id="3.60.21.10">
    <property type="match status" value="1"/>
</dbReference>
<gene>
    <name evidence="6" type="primary">PPP5C_0</name>
    <name evidence="6" type="ORF">CM83_4718</name>
</gene>
<reference evidence="6" key="1">
    <citation type="journal article" date="2014" name="PLoS ONE">
        <title>Transcriptome-Based Identification of ABC Transporters in the Western Tarnished Plant Bug Lygus hesperus.</title>
        <authorList>
            <person name="Hull J.J."/>
            <person name="Chaney K."/>
            <person name="Geib S.M."/>
            <person name="Fabrick J.A."/>
            <person name="Brent C.S."/>
            <person name="Walsh D."/>
            <person name="Lavine L.C."/>
        </authorList>
    </citation>
    <scope>NUCLEOTIDE SEQUENCE</scope>
</reference>
<evidence type="ECO:0000256" key="1">
    <source>
        <dbReference type="ARBA" id="ARBA00001936"/>
    </source>
</evidence>
<dbReference type="GO" id="GO:0016787">
    <property type="term" value="F:hydrolase activity"/>
    <property type="evidence" value="ECO:0007669"/>
    <property type="project" value="InterPro"/>
</dbReference>
<dbReference type="SUPFAM" id="SSF56300">
    <property type="entry name" value="Metallo-dependent phosphatases"/>
    <property type="match status" value="1"/>
</dbReference>
<dbReference type="InterPro" id="IPR004843">
    <property type="entry name" value="Calcineurin-like_PHP"/>
</dbReference>
<accession>A0A0A9X4Z1</accession>
<dbReference type="PANTHER" id="PTHR45668:SF5">
    <property type="entry name" value="SERINE_THREONINE-PROTEIN PHOSPHATASE 5"/>
    <property type="match status" value="1"/>
</dbReference>
<sequence length="467" mass="53371">LYVRCRDQFRETGAMEPFETPENIVEVPVNEDFSVFGTDRINELKLELSSSGVIEASKFTEGFVIRVIETYKQGIFHLPLKYVFMVLQHVLDLLKEQENVVHIDITHNQSLTVVGDIRGNFHNLMSIFNQNKSPQFGRPYLFNGNIIGDYKMSLPCIVIILCMKILFPEDVFINRGSEECLEKCETNGFENEVLTVYDEEVMKGFTEVFNWLPLAHVLNNSVLIVHGGIFEKDNTTLADILRVERWFQPPDTGLMCDILHSDPRNRRGISKKGRQRGVWFGPDCTHHFCRANCLDYIVRSHQMPNLMGYEAQTYRYCITVNSSSQHATYLKIPGETTTYYVKHGRKETKIPKNCSCWIMCNCRENKEKEDDTLNEYATLKLDLLPVPSEPSMKSLSIPSSSRSITKSKSGNLNKVNSSASQGKRSKSFKKCRSHESSRSILCTEIDREANKSTSFHLVRAAQSSRSA</sequence>
<evidence type="ECO:0000313" key="6">
    <source>
        <dbReference type="EMBL" id="JAG15797.1"/>
    </source>
</evidence>
<dbReference type="PRINTS" id="PR00114">
    <property type="entry name" value="STPHPHTASE"/>
</dbReference>
<feature type="non-terminal residue" evidence="6">
    <location>
        <position position="467"/>
    </location>
</feature>
<feature type="non-terminal residue" evidence="6">
    <location>
        <position position="1"/>
    </location>
</feature>
<evidence type="ECO:0000256" key="2">
    <source>
        <dbReference type="ARBA" id="ARBA00022723"/>
    </source>
</evidence>
<keyword evidence="2" id="KW-0479">Metal-binding</keyword>
<dbReference type="AlphaFoldDB" id="A0A0A9X4Z1"/>
<dbReference type="InterPro" id="IPR029052">
    <property type="entry name" value="Metallo-depent_PP-like"/>
</dbReference>
<feature type="domain" description="Serine/threonine specific protein phosphatases" evidence="5">
    <location>
        <begin position="78"/>
        <end position="347"/>
    </location>
</feature>
<evidence type="ECO:0000256" key="4">
    <source>
        <dbReference type="SAM" id="MobiDB-lite"/>
    </source>
</evidence>
<dbReference type="InterPro" id="IPR006186">
    <property type="entry name" value="Ser/Thr-sp_prot-phosphatase"/>
</dbReference>
<dbReference type="PANTHER" id="PTHR45668">
    <property type="entry name" value="SERINE/THREONINE-PROTEIN PHOSPHATASE 5-RELATED"/>
    <property type="match status" value="1"/>
</dbReference>
<feature type="compositionally biased region" description="Polar residues" evidence="4">
    <location>
        <begin position="410"/>
        <end position="422"/>
    </location>
</feature>
<proteinExistence type="predicted"/>
<dbReference type="Pfam" id="PF00149">
    <property type="entry name" value="Metallophos"/>
    <property type="match status" value="1"/>
</dbReference>
<feature type="region of interest" description="Disordered" evidence="4">
    <location>
        <begin position="389"/>
        <end position="438"/>
    </location>
</feature>
<dbReference type="InterPro" id="IPR051134">
    <property type="entry name" value="PPP_phosphatase"/>
</dbReference>